<evidence type="ECO:0000256" key="2">
    <source>
        <dbReference type="SAM" id="Coils"/>
    </source>
</evidence>
<keyword evidence="2" id="KW-0175">Coiled coil</keyword>
<dbReference type="GO" id="GO:0005737">
    <property type="term" value="C:cytoplasm"/>
    <property type="evidence" value="ECO:0007669"/>
    <property type="project" value="TreeGrafter"/>
</dbReference>
<dbReference type="InterPro" id="IPR045864">
    <property type="entry name" value="aa-tRNA-synth_II/BPL/LPL"/>
</dbReference>
<dbReference type="EMBL" id="DSEE01000577">
    <property type="protein sequence ID" value="HER41139.1"/>
    <property type="molecule type" value="Genomic_DNA"/>
</dbReference>
<dbReference type="NCBIfam" id="TIGR00121">
    <property type="entry name" value="birA_ligase"/>
    <property type="match status" value="1"/>
</dbReference>
<evidence type="ECO:0000313" key="4">
    <source>
        <dbReference type="EMBL" id="HER41139.1"/>
    </source>
</evidence>
<organism evidence="4">
    <name type="scientific">Salinimicrobium catena</name>
    <dbReference type="NCBI Taxonomy" id="390640"/>
    <lineage>
        <taxon>Bacteria</taxon>
        <taxon>Pseudomonadati</taxon>
        <taxon>Bacteroidota</taxon>
        <taxon>Flavobacteriia</taxon>
        <taxon>Flavobacteriales</taxon>
        <taxon>Flavobacteriaceae</taxon>
        <taxon>Salinimicrobium</taxon>
    </lineage>
</organism>
<comment type="caution">
    <text evidence="4">The sequence shown here is derived from an EMBL/GenBank/DDBJ whole genome shotgun (WGS) entry which is preliminary data.</text>
</comment>
<dbReference type="SUPFAM" id="SSF55681">
    <property type="entry name" value="Class II aaRS and biotin synthetases"/>
    <property type="match status" value="1"/>
</dbReference>
<dbReference type="Proteomes" id="UP000885753">
    <property type="component" value="Unassembled WGS sequence"/>
</dbReference>
<dbReference type="AlphaFoldDB" id="A0A7C2M9S0"/>
<protein>
    <submittedName>
        <fullName evidence="4">Biotin--[acetyl-CoA-carboxylase] ligase</fullName>
        <ecNumber evidence="4">6.3.4.15</ecNumber>
    </submittedName>
</protein>
<dbReference type="EC" id="6.3.4.15" evidence="4"/>
<dbReference type="PANTHER" id="PTHR12835">
    <property type="entry name" value="BIOTIN PROTEIN LIGASE"/>
    <property type="match status" value="1"/>
</dbReference>
<dbReference type="PANTHER" id="PTHR12835:SF5">
    <property type="entry name" value="BIOTIN--PROTEIN LIGASE"/>
    <property type="match status" value="1"/>
</dbReference>
<name>A0A7C2M9S0_9FLAO</name>
<feature type="coiled-coil region" evidence="2">
    <location>
        <begin position="155"/>
        <end position="186"/>
    </location>
</feature>
<accession>A0A7C2M9S0</accession>
<dbReference type="InterPro" id="IPR004143">
    <property type="entry name" value="BPL_LPL_catalytic"/>
</dbReference>
<evidence type="ECO:0000259" key="3">
    <source>
        <dbReference type="PROSITE" id="PS51733"/>
    </source>
</evidence>
<keyword evidence="1 4" id="KW-0436">Ligase</keyword>
<feature type="domain" description="BPL/LPL catalytic" evidence="3">
    <location>
        <begin position="1"/>
        <end position="177"/>
    </location>
</feature>
<dbReference type="GO" id="GO:0004077">
    <property type="term" value="F:biotin--[biotin carboxyl-carrier protein] ligase activity"/>
    <property type="evidence" value="ECO:0007669"/>
    <property type="project" value="UniProtKB-EC"/>
</dbReference>
<dbReference type="Gene3D" id="3.30.930.10">
    <property type="entry name" value="Bira Bifunctional Protein, Domain 2"/>
    <property type="match status" value="1"/>
</dbReference>
<dbReference type="InterPro" id="IPR004408">
    <property type="entry name" value="Biotin_CoA_COase_ligase"/>
</dbReference>
<dbReference type="CDD" id="cd16442">
    <property type="entry name" value="BPL"/>
    <property type="match status" value="1"/>
</dbReference>
<reference evidence="4" key="1">
    <citation type="journal article" date="2020" name="mSystems">
        <title>Genome- and Community-Level Interaction Insights into Carbon Utilization and Element Cycling Functions of Hydrothermarchaeota in Hydrothermal Sediment.</title>
        <authorList>
            <person name="Zhou Z."/>
            <person name="Liu Y."/>
            <person name="Xu W."/>
            <person name="Pan J."/>
            <person name="Luo Z.H."/>
            <person name="Li M."/>
        </authorList>
    </citation>
    <scope>NUCLEOTIDE SEQUENCE [LARGE SCALE GENOMIC DNA]</scope>
    <source>
        <strain evidence="4">SpSt-1235</strain>
    </source>
</reference>
<gene>
    <name evidence="4" type="ORF">ENO10_07960</name>
</gene>
<sequence>MHLIKVNAIDSTNSFGREMFRENPQLPATCIVAKNQLSGRGQRGTVWTSQPGENLTFSIVYPKPGISPDHQFLLSAAVATCIVEALKQFDLPRLKVKWPNDIMSANRKIGGILIENVITEGKVAASVIGVGLNVNQGNFPGLPDAGSMYAVSGKKYDLEEVLDRLLQELEKELAQLSNKRAAEILTHYKSHLFRMQVPSTFQLPDNKLFTGMIADVSLSGKLLVRTEEELLKEFDLKEVRLCF</sequence>
<dbReference type="Pfam" id="PF03099">
    <property type="entry name" value="BPL_LplA_LipB"/>
    <property type="match status" value="1"/>
</dbReference>
<dbReference type="PROSITE" id="PS51733">
    <property type="entry name" value="BPL_LPL_CATALYTIC"/>
    <property type="match status" value="1"/>
</dbReference>
<evidence type="ECO:0000256" key="1">
    <source>
        <dbReference type="ARBA" id="ARBA00022598"/>
    </source>
</evidence>
<proteinExistence type="predicted"/>